<name>D5TZL8_THEAM</name>
<dbReference type="Proteomes" id="UP000002376">
    <property type="component" value="Chromosome"/>
</dbReference>
<dbReference type="InterPro" id="IPR029063">
    <property type="entry name" value="SAM-dependent_MTases_sf"/>
</dbReference>
<keyword evidence="2" id="KW-0489">Methyltransferase</keyword>
<evidence type="ECO:0000313" key="3">
    <source>
        <dbReference type="Proteomes" id="UP000002376"/>
    </source>
</evidence>
<dbReference type="SUPFAM" id="SSF53335">
    <property type="entry name" value="S-adenosyl-L-methionine-dependent methyltransferases"/>
    <property type="match status" value="1"/>
</dbReference>
<dbReference type="PANTHER" id="PTHR23290:SF0">
    <property type="entry name" value="RRNA N6-ADENOSINE-METHYLTRANSFERASE METTL5"/>
    <property type="match status" value="1"/>
</dbReference>
<dbReference type="GO" id="GO:0008168">
    <property type="term" value="F:methyltransferase activity"/>
    <property type="evidence" value="ECO:0007669"/>
    <property type="project" value="UniProtKB-KW"/>
</dbReference>
<reference evidence="3" key="2">
    <citation type="journal article" date="2010" name="Stand. Genomic Sci.">
        <title>Complete genome sequence of Thermosphaera aggregans type strain (M11TLT).</title>
        <authorList>
            <person name="Spring S."/>
            <person name="Rachel R."/>
            <person name="Lapidus A."/>
            <person name="Davenport K."/>
            <person name="Tice H."/>
            <person name="Copeland A."/>
            <person name="Cheng J.-F."/>
            <person name="Lucas S."/>
            <person name="Chen F."/>
            <person name="Nolan M."/>
            <person name="Bruce D."/>
            <person name="Goodwin L."/>
            <person name="Pitluck S."/>
            <person name="Ivanova N."/>
            <person name="Mavromatis K."/>
            <person name="Ovchinnikova G."/>
            <person name="Pati A."/>
            <person name="Chen A."/>
            <person name="Palaniappan K."/>
            <person name="Land M."/>
            <person name="Hauser L."/>
            <person name="Chang Y.-J."/>
            <person name="Jeffries C.C."/>
            <person name="Brettin T."/>
            <person name="Detter J.C."/>
            <person name="Tapia R."/>
            <person name="Han C."/>
            <person name="Heimerl T."/>
            <person name="Weikl F."/>
            <person name="Brambilla E."/>
            <person name="Goker M."/>
            <person name="Bristow J."/>
            <person name="Eisen J.A."/>
            <person name="Markowitz V."/>
            <person name="Hugenholtz P."/>
            <person name="Kyrpides N.C."/>
            <person name="Klenk H.-P."/>
        </authorList>
    </citation>
    <scope>NUCLEOTIDE SEQUENCE [LARGE SCALE GENOMIC DNA]</scope>
    <source>
        <strain evidence="3">DSM 11486 / M11TL</strain>
    </source>
</reference>
<dbReference type="GO" id="GO:0032259">
    <property type="term" value="P:methylation"/>
    <property type="evidence" value="ECO:0007669"/>
    <property type="project" value="UniProtKB-KW"/>
</dbReference>
<dbReference type="Gene3D" id="3.40.50.150">
    <property type="entry name" value="Vaccinia Virus protein VP39"/>
    <property type="match status" value="1"/>
</dbReference>
<dbReference type="CDD" id="cd02440">
    <property type="entry name" value="AdoMet_MTases"/>
    <property type="match status" value="1"/>
</dbReference>
<evidence type="ECO:0000313" key="2">
    <source>
        <dbReference type="EMBL" id="ADG90318.1"/>
    </source>
</evidence>
<dbReference type="HOGENOM" id="CLU_074702_1_0_2"/>
<feature type="domain" description="Methyltransferase small" evidence="1">
    <location>
        <begin position="51"/>
        <end position="147"/>
    </location>
</feature>
<gene>
    <name evidence="2" type="ordered locus">Tagg_0036</name>
</gene>
<reference evidence="2 3" key="1">
    <citation type="journal article" date="2010" name="Stand. Genomic Sci.">
        <title>Complete genome sequence of Thermosphaera aggregans type strain (M11TL).</title>
        <authorList>
            <person name="Spring S."/>
            <person name="Rachel R."/>
            <person name="Lapidus A."/>
            <person name="Davenport K."/>
            <person name="Tice H."/>
            <person name="Copeland A."/>
            <person name="Cheng J.F."/>
            <person name="Lucas S."/>
            <person name="Chen F."/>
            <person name="Nolan M."/>
            <person name="Bruce D."/>
            <person name="Goodwin L."/>
            <person name="Pitluck S."/>
            <person name="Ivanova N."/>
            <person name="Mavromatis K."/>
            <person name="Ovchinnikova G."/>
            <person name="Pati A."/>
            <person name="Chen A."/>
            <person name="Palaniappan K."/>
            <person name="Land M."/>
            <person name="Hauser L."/>
            <person name="Chang Y.J."/>
            <person name="Jeffries C.C."/>
            <person name="Brettin T."/>
            <person name="Detter J.C."/>
            <person name="Tapia R."/>
            <person name="Han C."/>
            <person name="Heimerl T."/>
            <person name="Weikl F."/>
            <person name="Brambilla E."/>
            <person name="Goker M."/>
            <person name="Bristow J."/>
            <person name="Eisen J.A."/>
            <person name="Markowitz V."/>
            <person name="Hugenholtz P."/>
            <person name="Kyrpides N.C."/>
            <person name="Klenk H.P."/>
        </authorList>
    </citation>
    <scope>NUCLEOTIDE SEQUENCE [LARGE SCALE GENOMIC DNA]</scope>
    <source>
        <strain evidence="3">DSM 11486 / M11TL</strain>
    </source>
</reference>
<dbReference type="AlphaFoldDB" id="D5TZL8"/>
<dbReference type="GeneID" id="9165043"/>
<dbReference type="EMBL" id="CP001939">
    <property type="protein sequence ID" value="ADG90318.1"/>
    <property type="molecule type" value="Genomic_DNA"/>
</dbReference>
<dbReference type="RefSeq" id="WP_013128911.1">
    <property type="nucleotide sequence ID" value="NC_014160.1"/>
</dbReference>
<dbReference type="STRING" id="633148.Tagg_0036"/>
<keyword evidence="2" id="KW-0808">Transferase</keyword>
<sequence length="211" mass="23917">MVRILDKKMVELAISKIPRPQGLKRRLEQYPTPSWIVAHVVWKAFMNGDVEAKAVADLGCGDGRLLYASFLLGARLGLCVEVDEEAVKHAVSVLNSHFSEYVPRAVFIVADASQLSLFNVDTVIMNPPFGVVKENRGLDVAFLRRALQYARSVYSIHKYSPGLLKILEDLAKSYNFVIGSTELLDFDIPMVFETHRSRIYRFKSLFIVLRR</sequence>
<keyword evidence="3" id="KW-1185">Reference proteome</keyword>
<accession>D5TZL8</accession>
<proteinExistence type="predicted"/>
<protein>
    <submittedName>
        <fullName evidence="2">METTL5 methyltransferase like 5</fullName>
    </submittedName>
</protein>
<reference key="3">
    <citation type="submission" date="2010-02" db="EMBL/GenBank/DDBJ databases">
        <title>Complete genome sequence of Thermosphaera aggregans type strain (M11TL).</title>
        <authorList>
            <consortium name="US DOE Joint Genome Institute (JGI-PGF)"/>
            <person name="Spring S."/>
            <person name="Lapidus A."/>
            <person name="Munk C."/>
            <person name="Schroeder M."/>
            <person name="Glavina Del Rio T."/>
            <person name="Tice H."/>
            <person name="Copeland A."/>
            <person name="Cheng J.-F."/>
            <person name="Lucas S."/>
            <person name="Chen F."/>
            <person name="Nolan M."/>
            <person name="Bruce D."/>
            <person name="Goodwin L."/>
            <person name="Pitluck S."/>
            <person name="Ivanova N."/>
            <person name="Mavromatis K."/>
            <person name="Ovchinnikova G."/>
            <person name="Pati A."/>
            <person name="Chen A."/>
            <person name="Palaniappan K."/>
            <person name="Land M."/>
            <person name="Hauser L."/>
            <person name="Chang Y.-J."/>
            <person name="Jeffries C.C."/>
            <person name="Brettin T."/>
            <person name="Detter J.C."/>
            <person name="Tapia R."/>
            <person name="Han C."/>
            <person name="Chain P."/>
            <person name="Heimerl T."/>
            <person name="Weik F."/>
            <person name="Goker M."/>
            <person name="Rachel R."/>
            <person name="Bristow J."/>
            <person name="Eisen J.A."/>
            <person name="Markowitz V."/>
            <person name="Hugenholtz P."/>
            <person name="Kyrpides N.C."/>
            <person name="Klenk H.-P."/>
        </authorList>
    </citation>
    <scope>NUCLEOTIDE SEQUENCE</scope>
    <source>
        <strain>DSM 11486</strain>
    </source>
</reference>
<dbReference type="InterPro" id="IPR007848">
    <property type="entry name" value="Small_mtfrase_dom"/>
</dbReference>
<dbReference type="InterPro" id="IPR051720">
    <property type="entry name" value="rRNA_MeTrfase/Polyamine_Synth"/>
</dbReference>
<dbReference type="PANTHER" id="PTHR23290">
    <property type="entry name" value="RRNA N6-ADENOSINE-METHYLTRANSFERASE METTL5"/>
    <property type="match status" value="1"/>
</dbReference>
<organism evidence="2 3">
    <name type="scientific">Thermosphaera aggregans (strain DSM 11486 / M11TL)</name>
    <dbReference type="NCBI Taxonomy" id="633148"/>
    <lineage>
        <taxon>Archaea</taxon>
        <taxon>Thermoproteota</taxon>
        <taxon>Thermoprotei</taxon>
        <taxon>Desulfurococcales</taxon>
        <taxon>Desulfurococcaceae</taxon>
        <taxon>Thermosphaera</taxon>
    </lineage>
</organism>
<dbReference type="Pfam" id="PF05175">
    <property type="entry name" value="MTS"/>
    <property type="match status" value="1"/>
</dbReference>
<evidence type="ECO:0000259" key="1">
    <source>
        <dbReference type="Pfam" id="PF05175"/>
    </source>
</evidence>
<dbReference type="KEGG" id="tag:Tagg_0036"/>
<dbReference type="eggNOG" id="arCOG00910">
    <property type="taxonomic scope" value="Archaea"/>
</dbReference>
<dbReference type="OrthoDB" id="31271at2157"/>